<feature type="transmembrane region" description="Helical" evidence="2">
    <location>
        <begin position="58"/>
        <end position="79"/>
    </location>
</feature>
<feature type="transmembrane region" description="Helical" evidence="2">
    <location>
        <begin position="9"/>
        <end position="29"/>
    </location>
</feature>
<feature type="compositionally biased region" description="Basic and acidic residues" evidence="1">
    <location>
        <begin position="138"/>
        <end position="152"/>
    </location>
</feature>
<dbReference type="EMBL" id="MN603981">
    <property type="protein sequence ID" value="QHJ90506.1"/>
    <property type="molecule type" value="Genomic_DNA"/>
</dbReference>
<keyword evidence="2" id="KW-1133">Transmembrane helix</keyword>
<geneLocation type="plasmid" evidence="3">
    <name>p1564</name>
</geneLocation>
<feature type="transmembrane region" description="Helical" evidence="2">
    <location>
        <begin position="35"/>
        <end position="53"/>
    </location>
</feature>
<evidence type="ECO:0000256" key="1">
    <source>
        <dbReference type="SAM" id="MobiDB-lite"/>
    </source>
</evidence>
<feature type="compositionally biased region" description="Basic and acidic residues" evidence="1">
    <location>
        <begin position="160"/>
        <end position="170"/>
    </location>
</feature>
<accession>A0A6B9T174</accession>
<name>A0A6B9T174_KLEAE</name>
<reference evidence="3" key="1">
    <citation type="submission" date="2019-10" db="EMBL/GenBank/DDBJ databases">
        <title>Plasmid sequencing of p1564.</title>
        <authorList>
            <person name="Yu F."/>
        </authorList>
    </citation>
    <scope>NUCLEOTIDE SEQUENCE</scope>
    <source>
        <strain evidence="3">1564</strain>
        <plasmid evidence="3">p1564</plasmid>
    </source>
</reference>
<sequence length="194" mass="22204">MRWVGMRSFLYRILLLCFVIIVQIGLIAIDASPLVVAMFLSLTALVAGVWMAYLHSRFLMAVTPVVISVLMATLAMKMFEPRLFVSASEKGWFPLSLFVSIPFYFYLSYLLEIEEKRRTFRANVIGFLRGVSEEIRRSTREHRDQGEIRHGGTELGSIDELQRGEAKEPEVISSTSDQKEQGTPKRDKRKIILD</sequence>
<evidence type="ECO:0000256" key="2">
    <source>
        <dbReference type="SAM" id="Phobius"/>
    </source>
</evidence>
<keyword evidence="3" id="KW-0614">Plasmid</keyword>
<feature type="compositionally biased region" description="Basic and acidic residues" evidence="1">
    <location>
        <begin position="177"/>
        <end position="194"/>
    </location>
</feature>
<keyword evidence="2" id="KW-0472">Membrane</keyword>
<protein>
    <submittedName>
        <fullName evidence="3">Uncharacterized protein</fullName>
    </submittedName>
</protein>
<dbReference type="AlphaFoldDB" id="A0A6B9T174"/>
<feature type="region of interest" description="Disordered" evidence="1">
    <location>
        <begin position="138"/>
        <end position="194"/>
    </location>
</feature>
<organism evidence="3">
    <name type="scientific">Klebsiella aerogenes</name>
    <name type="common">Enterobacter aerogenes</name>
    <dbReference type="NCBI Taxonomy" id="548"/>
    <lineage>
        <taxon>Bacteria</taxon>
        <taxon>Pseudomonadati</taxon>
        <taxon>Pseudomonadota</taxon>
        <taxon>Gammaproteobacteria</taxon>
        <taxon>Enterobacterales</taxon>
        <taxon>Enterobacteriaceae</taxon>
        <taxon>Klebsiella/Raoultella group</taxon>
        <taxon>Klebsiella</taxon>
    </lineage>
</organism>
<proteinExistence type="predicted"/>
<evidence type="ECO:0000313" key="3">
    <source>
        <dbReference type="EMBL" id="QHJ90506.1"/>
    </source>
</evidence>
<keyword evidence="2" id="KW-0812">Transmembrane</keyword>
<feature type="transmembrane region" description="Helical" evidence="2">
    <location>
        <begin position="91"/>
        <end position="111"/>
    </location>
</feature>